<feature type="binding site" evidence="9">
    <location>
        <position position="53"/>
    </location>
    <ligand>
        <name>ATP</name>
        <dbReference type="ChEBI" id="CHEBI:30616"/>
    </ligand>
</feature>
<dbReference type="InterPro" id="IPR008271">
    <property type="entry name" value="Ser/Thr_kinase_AS"/>
</dbReference>
<evidence type="ECO:0000256" key="1">
    <source>
        <dbReference type="ARBA" id="ARBA00012513"/>
    </source>
</evidence>
<name>Q1IIA9_KORVE</name>
<keyword evidence="6 9" id="KW-0067">ATP-binding</keyword>
<dbReference type="EMBL" id="CP000360">
    <property type="protein sequence ID" value="ABF43391.1"/>
    <property type="molecule type" value="Genomic_DNA"/>
</dbReference>
<comment type="catalytic activity">
    <reaction evidence="7">
        <text>L-threonyl-[protein] + ATP = O-phospho-L-threonyl-[protein] + ADP + H(+)</text>
        <dbReference type="Rhea" id="RHEA:46608"/>
        <dbReference type="Rhea" id="RHEA-COMP:11060"/>
        <dbReference type="Rhea" id="RHEA-COMP:11605"/>
        <dbReference type="ChEBI" id="CHEBI:15378"/>
        <dbReference type="ChEBI" id="CHEBI:30013"/>
        <dbReference type="ChEBI" id="CHEBI:30616"/>
        <dbReference type="ChEBI" id="CHEBI:61977"/>
        <dbReference type="ChEBI" id="CHEBI:456216"/>
        <dbReference type="EC" id="2.7.11.1"/>
    </reaction>
</comment>
<evidence type="ECO:0000256" key="4">
    <source>
        <dbReference type="ARBA" id="ARBA00022741"/>
    </source>
</evidence>
<sequence>MGSPARYNPATLMALNPGLKLGPYEIQSPLGAGGMGEVYRATDTRLDRIVAIKILPAHLSANPEARQRFEREARSISALNHPNICALYDIGTQDGTSFLVMEYVQGETLEARRQKGPLPLKQVTEIGIQVCDALEKAHRAGIIHRDLKPGNIMLTASGAKLLDFGLAKAVGVLGAQAATAGTHTPDTPTMNVSALRAPAAGLTQQGTIVGTFQYMAPEAAEGLATDARSDIFSLGCVLYEMVTGRRAFEGKSQLSVLTAILERDPEPISTIQPLTPLALEYTVHTCLEKNPDQRFQTAHDVKLQLVWIAKSGSQASAKAIAGKPQPRGGLWLAAAAGAILAALLVAGVLMSTQKQPRVMRTNLVAPNGMVFETLYRNGPPELSSDGTRVAFVARKDGQNSIWVRSLDKLEATQVQGTAEGFRPFWSPDGTSLAFFAHAKLWRVDLNGVAPVAIADAPEGRGGTWGAGNTIVFAPNTGGPLMEVDAAGGAATPVTKMVVTVQGGTDRWPHFLPDGKHFLYLRVQTGNSSDHNELRVGSVDQSTDTLIMHGGVYETRYVSGWLLVDRTGSLLAWRFDPKNAKTSGEGIQIVGKLATDEVTFAGVFSVSQQGILLYQPGSSETGDRHVWTDASGKPGAQISEPGYYGPTRLSPDGTRVVTPVSSATGDSDIWMWDLLGGARARLSKGDVFVDMPTWSADARTIYFGQSDKDGHEQIRAVPADGSAPERTLLKIDGDVLPVETTKDGRWLLYEELIPGSLNNNEVLKALPLGSGDAPFTVLDSVAAYSKASLKPESNDWLAYQSNESGHSEVYLTRFPHPGAKYQVSQSGATQPLWSKDGKRLYYLDNSQHLISVDIQLRGDSPQIGAPKTLFQTTIRDSITANGYDVTRDGRFLLVNSVMENNAPVVLVTNWETELKK</sequence>
<dbReference type="InterPro" id="IPR017441">
    <property type="entry name" value="Protein_kinase_ATP_BS"/>
</dbReference>
<dbReference type="PROSITE" id="PS50011">
    <property type="entry name" value="PROTEIN_KINASE_DOM"/>
    <property type="match status" value="1"/>
</dbReference>
<dbReference type="Gene3D" id="2.120.10.30">
    <property type="entry name" value="TolB, C-terminal domain"/>
    <property type="match status" value="3"/>
</dbReference>
<dbReference type="EnsemblBacteria" id="ABF43391">
    <property type="protein sequence ID" value="ABF43391"/>
    <property type="gene ID" value="Acid345_4391"/>
</dbReference>
<evidence type="ECO:0000256" key="8">
    <source>
        <dbReference type="ARBA" id="ARBA00048679"/>
    </source>
</evidence>
<dbReference type="STRING" id="204669.Acid345_4391"/>
<dbReference type="InterPro" id="IPR000719">
    <property type="entry name" value="Prot_kinase_dom"/>
</dbReference>
<proteinExistence type="predicted"/>
<evidence type="ECO:0000256" key="9">
    <source>
        <dbReference type="PROSITE-ProRule" id="PRU10141"/>
    </source>
</evidence>
<evidence type="ECO:0000313" key="12">
    <source>
        <dbReference type="EMBL" id="ABF43391.1"/>
    </source>
</evidence>
<dbReference type="FunFam" id="1.10.510.10:FF:000021">
    <property type="entry name" value="Serine/threonine protein kinase"/>
    <property type="match status" value="1"/>
</dbReference>
<keyword evidence="4 9" id="KW-0547">Nucleotide-binding</keyword>
<keyword evidence="13" id="KW-1185">Reference proteome</keyword>
<keyword evidence="2 12" id="KW-0723">Serine/threonine-protein kinase</keyword>
<keyword evidence="10" id="KW-0812">Transmembrane</keyword>
<dbReference type="KEGG" id="aba:Acid345_4391"/>
<organism evidence="12 13">
    <name type="scientific">Koribacter versatilis (strain Ellin345)</name>
    <dbReference type="NCBI Taxonomy" id="204669"/>
    <lineage>
        <taxon>Bacteria</taxon>
        <taxon>Pseudomonadati</taxon>
        <taxon>Acidobacteriota</taxon>
        <taxon>Terriglobia</taxon>
        <taxon>Terriglobales</taxon>
        <taxon>Candidatus Korobacteraceae</taxon>
        <taxon>Candidatus Korobacter</taxon>
    </lineage>
</organism>
<comment type="catalytic activity">
    <reaction evidence="8">
        <text>L-seryl-[protein] + ATP = O-phospho-L-seryl-[protein] + ADP + H(+)</text>
        <dbReference type="Rhea" id="RHEA:17989"/>
        <dbReference type="Rhea" id="RHEA-COMP:9863"/>
        <dbReference type="Rhea" id="RHEA-COMP:11604"/>
        <dbReference type="ChEBI" id="CHEBI:15378"/>
        <dbReference type="ChEBI" id="CHEBI:29999"/>
        <dbReference type="ChEBI" id="CHEBI:30616"/>
        <dbReference type="ChEBI" id="CHEBI:83421"/>
        <dbReference type="ChEBI" id="CHEBI:456216"/>
        <dbReference type="EC" id="2.7.11.1"/>
    </reaction>
</comment>
<feature type="domain" description="Protein kinase" evidence="11">
    <location>
        <begin position="24"/>
        <end position="308"/>
    </location>
</feature>
<reference evidence="12 13" key="1">
    <citation type="journal article" date="2009" name="Appl. Environ. Microbiol.">
        <title>Three genomes from the phylum Acidobacteria provide insight into the lifestyles of these microorganisms in soils.</title>
        <authorList>
            <person name="Ward N.L."/>
            <person name="Challacombe J.F."/>
            <person name="Janssen P.H."/>
            <person name="Henrissat B."/>
            <person name="Coutinho P.M."/>
            <person name="Wu M."/>
            <person name="Xie G."/>
            <person name="Haft D.H."/>
            <person name="Sait M."/>
            <person name="Badger J."/>
            <person name="Barabote R.D."/>
            <person name="Bradley B."/>
            <person name="Brettin T.S."/>
            <person name="Brinkac L.M."/>
            <person name="Bruce D."/>
            <person name="Creasy T."/>
            <person name="Daugherty S.C."/>
            <person name="Davidsen T.M."/>
            <person name="DeBoy R.T."/>
            <person name="Detter J.C."/>
            <person name="Dodson R.J."/>
            <person name="Durkin A.S."/>
            <person name="Ganapathy A."/>
            <person name="Gwinn-Giglio M."/>
            <person name="Han C.S."/>
            <person name="Khouri H."/>
            <person name="Kiss H."/>
            <person name="Kothari S.P."/>
            <person name="Madupu R."/>
            <person name="Nelson K.E."/>
            <person name="Nelson W.C."/>
            <person name="Paulsen I."/>
            <person name="Penn K."/>
            <person name="Ren Q."/>
            <person name="Rosovitz M.J."/>
            <person name="Selengut J.D."/>
            <person name="Shrivastava S."/>
            <person name="Sullivan S.A."/>
            <person name="Tapia R."/>
            <person name="Thompson L.S."/>
            <person name="Watkins K.L."/>
            <person name="Yang Q."/>
            <person name="Yu C."/>
            <person name="Zafar N."/>
            <person name="Zhou L."/>
            <person name="Kuske C.R."/>
        </authorList>
    </citation>
    <scope>NUCLEOTIDE SEQUENCE [LARGE SCALE GENOMIC DNA]</scope>
    <source>
        <strain evidence="12 13">Ellin345</strain>
    </source>
</reference>
<keyword evidence="10" id="KW-0472">Membrane</keyword>
<keyword evidence="10" id="KW-1133">Transmembrane helix</keyword>
<evidence type="ECO:0000256" key="7">
    <source>
        <dbReference type="ARBA" id="ARBA00047899"/>
    </source>
</evidence>
<evidence type="ECO:0000313" key="13">
    <source>
        <dbReference type="Proteomes" id="UP000002432"/>
    </source>
</evidence>
<dbReference type="Proteomes" id="UP000002432">
    <property type="component" value="Chromosome"/>
</dbReference>
<dbReference type="InterPro" id="IPR011659">
    <property type="entry name" value="WD40"/>
</dbReference>
<keyword evidence="5 12" id="KW-0418">Kinase</keyword>
<dbReference type="InterPro" id="IPR011009">
    <property type="entry name" value="Kinase-like_dom_sf"/>
</dbReference>
<dbReference type="SUPFAM" id="SSF56112">
    <property type="entry name" value="Protein kinase-like (PK-like)"/>
    <property type="match status" value="1"/>
</dbReference>
<dbReference type="GO" id="GO:0005524">
    <property type="term" value="F:ATP binding"/>
    <property type="evidence" value="ECO:0007669"/>
    <property type="project" value="UniProtKB-UniRule"/>
</dbReference>
<dbReference type="GO" id="GO:0004674">
    <property type="term" value="F:protein serine/threonine kinase activity"/>
    <property type="evidence" value="ECO:0007669"/>
    <property type="project" value="UniProtKB-KW"/>
</dbReference>
<feature type="transmembrane region" description="Helical" evidence="10">
    <location>
        <begin position="330"/>
        <end position="350"/>
    </location>
</feature>
<evidence type="ECO:0000256" key="6">
    <source>
        <dbReference type="ARBA" id="ARBA00022840"/>
    </source>
</evidence>
<dbReference type="OrthoDB" id="100367at2"/>
<dbReference type="AlphaFoldDB" id="Q1IIA9"/>
<dbReference type="FunFam" id="3.30.200.20:FF:000035">
    <property type="entry name" value="Serine/threonine protein kinase Stk1"/>
    <property type="match status" value="1"/>
</dbReference>
<evidence type="ECO:0000256" key="5">
    <source>
        <dbReference type="ARBA" id="ARBA00022777"/>
    </source>
</evidence>
<dbReference type="CDD" id="cd14014">
    <property type="entry name" value="STKc_PknB_like"/>
    <property type="match status" value="1"/>
</dbReference>
<dbReference type="SMART" id="SM00220">
    <property type="entry name" value="S_TKc"/>
    <property type="match status" value="1"/>
</dbReference>
<dbReference type="RefSeq" id="WP_011525188.1">
    <property type="nucleotide sequence ID" value="NC_008009.1"/>
</dbReference>
<evidence type="ECO:0000256" key="10">
    <source>
        <dbReference type="SAM" id="Phobius"/>
    </source>
</evidence>
<dbReference type="InterPro" id="IPR011042">
    <property type="entry name" value="6-blade_b-propeller_TolB-like"/>
</dbReference>
<evidence type="ECO:0000256" key="3">
    <source>
        <dbReference type="ARBA" id="ARBA00022679"/>
    </source>
</evidence>
<keyword evidence="3" id="KW-0808">Transferase</keyword>
<dbReference type="Pfam" id="PF07676">
    <property type="entry name" value="PD40"/>
    <property type="match status" value="3"/>
</dbReference>
<dbReference type="PANTHER" id="PTHR43289:SF6">
    <property type="entry name" value="SERINE_THREONINE-PROTEIN KINASE NEKL-3"/>
    <property type="match status" value="1"/>
</dbReference>
<dbReference type="PROSITE" id="PS00107">
    <property type="entry name" value="PROTEIN_KINASE_ATP"/>
    <property type="match status" value="1"/>
</dbReference>
<dbReference type="eggNOG" id="COG0515">
    <property type="taxonomic scope" value="Bacteria"/>
</dbReference>
<accession>Q1IIA9</accession>
<dbReference type="PROSITE" id="PS00108">
    <property type="entry name" value="PROTEIN_KINASE_ST"/>
    <property type="match status" value="1"/>
</dbReference>
<evidence type="ECO:0000259" key="11">
    <source>
        <dbReference type="PROSITE" id="PS50011"/>
    </source>
</evidence>
<dbReference type="PANTHER" id="PTHR43289">
    <property type="entry name" value="MITOGEN-ACTIVATED PROTEIN KINASE KINASE KINASE 20-RELATED"/>
    <property type="match status" value="1"/>
</dbReference>
<dbReference type="Gene3D" id="1.10.510.10">
    <property type="entry name" value="Transferase(Phosphotransferase) domain 1"/>
    <property type="match status" value="1"/>
</dbReference>
<dbReference type="eggNOG" id="COG0823">
    <property type="taxonomic scope" value="Bacteria"/>
</dbReference>
<dbReference type="HOGENOM" id="CLU_012906_0_0_0"/>
<protein>
    <recommendedName>
        <fullName evidence="1">non-specific serine/threonine protein kinase</fullName>
        <ecNumber evidence="1">2.7.11.1</ecNumber>
    </recommendedName>
</protein>
<gene>
    <name evidence="12" type="ordered locus">Acid345_4391</name>
</gene>
<dbReference type="EC" id="2.7.11.1" evidence="1"/>
<dbReference type="SUPFAM" id="SSF82171">
    <property type="entry name" value="DPP6 N-terminal domain-like"/>
    <property type="match status" value="1"/>
</dbReference>
<dbReference type="Gene3D" id="3.30.200.20">
    <property type="entry name" value="Phosphorylase Kinase, domain 1"/>
    <property type="match status" value="1"/>
</dbReference>
<evidence type="ECO:0000256" key="2">
    <source>
        <dbReference type="ARBA" id="ARBA00022527"/>
    </source>
</evidence>
<dbReference type="Pfam" id="PF00069">
    <property type="entry name" value="Pkinase"/>
    <property type="match status" value="1"/>
</dbReference>